<dbReference type="Proteomes" id="UP000758168">
    <property type="component" value="Unassembled WGS sequence"/>
</dbReference>
<evidence type="ECO:0000313" key="2">
    <source>
        <dbReference type="EMBL" id="MBP2418069.1"/>
    </source>
</evidence>
<organism evidence="2 3">
    <name type="scientific">Microlunatus capsulatus</name>
    <dbReference type="NCBI Taxonomy" id="99117"/>
    <lineage>
        <taxon>Bacteria</taxon>
        <taxon>Bacillati</taxon>
        <taxon>Actinomycetota</taxon>
        <taxon>Actinomycetes</taxon>
        <taxon>Propionibacteriales</taxon>
        <taxon>Propionibacteriaceae</taxon>
        <taxon>Microlunatus</taxon>
    </lineage>
</organism>
<dbReference type="InterPro" id="IPR024072">
    <property type="entry name" value="DHFR-like_dom_sf"/>
</dbReference>
<dbReference type="EMBL" id="JAGIOB010000001">
    <property type="protein sequence ID" value="MBP2418069.1"/>
    <property type="molecule type" value="Genomic_DNA"/>
</dbReference>
<protein>
    <submittedName>
        <fullName evidence="2">Dihydrofolate reductase</fullName>
    </submittedName>
</protein>
<name>A0ABS4ZAQ2_9ACTN</name>
<dbReference type="RefSeq" id="WP_210057294.1">
    <property type="nucleotide sequence ID" value="NZ_BAAAMH010000010.1"/>
</dbReference>
<dbReference type="Gene3D" id="3.40.430.10">
    <property type="entry name" value="Dihydrofolate Reductase, subunit A"/>
    <property type="match status" value="1"/>
</dbReference>
<feature type="domain" description="Bacterial bifunctional deaminase-reductase C-terminal" evidence="1">
    <location>
        <begin position="43"/>
        <end position="180"/>
    </location>
</feature>
<proteinExistence type="predicted"/>
<comment type="caution">
    <text evidence="2">The sequence shown here is derived from an EMBL/GenBank/DDBJ whole genome shotgun (WGS) entry which is preliminary data.</text>
</comment>
<accession>A0ABS4ZAQ2</accession>
<keyword evidence="3" id="KW-1185">Reference proteome</keyword>
<reference evidence="2 3" key="1">
    <citation type="submission" date="2021-03" db="EMBL/GenBank/DDBJ databases">
        <title>Sequencing the genomes of 1000 actinobacteria strains.</title>
        <authorList>
            <person name="Klenk H.-P."/>
        </authorList>
    </citation>
    <scope>NUCLEOTIDE SEQUENCE [LARGE SCALE GENOMIC DNA]</scope>
    <source>
        <strain evidence="2 3">DSM 12936</strain>
    </source>
</reference>
<gene>
    <name evidence="2" type="ORF">JOF54_002991</name>
</gene>
<dbReference type="Pfam" id="PF01872">
    <property type="entry name" value="RibD_C"/>
    <property type="match status" value="1"/>
</dbReference>
<evidence type="ECO:0000259" key="1">
    <source>
        <dbReference type="Pfam" id="PF01872"/>
    </source>
</evidence>
<dbReference type="InterPro" id="IPR002734">
    <property type="entry name" value="RibDG_C"/>
</dbReference>
<dbReference type="SUPFAM" id="SSF53597">
    <property type="entry name" value="Dihydrofolate reductase-like"/>
    <property type="match status" value="1"/>
</dbReference>
<evidence type="ECO:0000313" key="3">
    <source>
        <dbReference type="Proteomes" id="UP000758168"/>
    </source>
</evidence>
<sequence>MPDRRLVVTQNITANGVVEFLDPWFDPGDQGDADDLLVFQREQFAAEEVLLLGRQTFEDFRGYWPLQTDDETGVTEHLDRVRKVVVTSSRADPGWQRTTFLHGSLEDGVRGILAEGGGELGLTGSIGVLHALVRADLVDEYRLFVHPVLSSRGRTLVPDRVPLRRMALVESRAFRAGVVLQTYART</sequence>